<evidence type="ECO:0000313" key="3">
    <source>
        <dbReference type="EMBL" id="RTZ78258.1"/>
    </source>
</evidence>
<dbReference type="EMBL" id="QNZL01000218">
    <property type="protein sequence ID" value="RTZ78258.1"/>
    <property type="molecule type" value="Genomic_DNA"/>
</dbReference>
<accession>A0A432G4I7</accession>
<dbReference type="InterPro" id="IPR008984">
    <property type="entry name" value="SMAD_FHA_dom_sf"/>
</dbReference>
<reference evidence="3 4" key="1">
    <citation type="submission" date="2018-06" db="EMBL/GenBank/DDBJ databases">
        <title>Combined omics and stable isotope probing to characterize newly discovered Mariana Back-Arc vent microbial communities.</title>
        <authorList>
            <person name="Trembath-Reichert E."/>
            <person name="Huber J.A."/>
        </authorList>
    </citation>
    <scope>NUCLEOTIDE SEQUENCE [LARGE SCALE GENOMIC DNA]</scope>
    <source>
        <strain evidence="3">MAG 63_1</strain>
    </source>
</reference>
<dbReference type="InterPro" id="IPR000253">
    <property type="entry name" value="FHA_dom"/>
</dbReference>
<dbReference type="PROSITE" id="PS50006">
    <property type="entry name" value="FHA_DOMAIN"/>
    <property type="match status" value="1"/>
</dbReference>
<keyword evidence="1" id="KW-1133">Transmembrane helix</keyword>
<evidence type="ECO:0000313" key="4">
    <source>
        <dbReference type="Proteomes" id="UP000286801"/>
    </source>
</evidence>
<proteinExistence type="predicted"/>
<keyword evidence="1" id="KW-0472">Membrane</keyword>
<keyword evidence="1" id="KW-0812">Transmembrane</keyword>
<sequence length="357" mass="40023">MISQIDRCLRACVHSAGLLIIGILTSTSLPAAEQVVEQNVLIREGFHTAFLEYFFPQTFFLKINETPSLTLIESLLIFAGVLLAMFGLWLLQKPKAGTQSGVGFQLLNLGERKPFIPLKSEIQTLEFLTQIQTSKKYRLSANLTRVTLTPHQNTFVLEDKNYKNALLINRRRSHRTVLCDNDVLDVGEMILLFRNHVVPAGTIHRPASKDLQLPIVGIIPKGPVHKMTPILTVSGSTQKIPLVRNLITIGSSNSNDIIVEGDEVALRHAKIYKVGASWKIQNLLIQETTTVNGRRIDQRFLQDGDEVTVGDIMFKFKSGKAQIKQTLKSKTECQKDLKYLICCQNIMKRLVASCNAF</sequence>
<protein>
    <recommendedName>
        <fullName evidence="2">FHA domain-containing protein</fullName>
    </recommendedName>
</protein>
<gene>
    <name evidence="3" type="ORF">DSY97_08080</name>
</gene>
<evidence type="ECO:0000259" key="2">
    <source>
        <dbReference type="PROSITE" id="PS50006"/>
    </source>
</evidence>
<dbReference type="AlphaFoldDB" id="A0A432G4I7"/>
<comment type="caution">
    <text evidence="3">The sequence shown here is derived from an EMBL/GenBank/DDBJ whole genome shotgun (WGS) entry which is preliminary data.</text>
</comment>
<dbReference type="InterPro" id="IPR032030">
    <property type="entry name" value="YscD_cytoplasmic_dom"/>
</dbReference>
<evidence type="ECO:0000256" key="1">
    <source>
        <dbReference type="SAM" id="Phobius"/>
    </source>
</evidence>
<dbReference type="Pfam" id="PF16697">
    <property type="entry name" value="Yop-YscD_cpl"/>
    <property type="match status" value="1"/>
</dbReference>
<dbReference type="SUPFAM" id="SSF49879">
    <property type="entry name" value="SMAD/FHA domain"/>
    <property type="match status" value="1"/>
</dbReference>
<dbReference type="Proteomes" id="UP000286801">
    <property type="component" value="Unassembled WGS sequence"/>
</dbReference>
<organism evidence="3 4">
    <name type="scientific">SAR324 cluster bacterium</name>
    <dbReference type="NCBI Taxonomy" id="2024889"/>
    <lineage>
        <taxon>Bacteria</taxon>
        <taxon>Deltaproteobacteria</taxon>
        <taxon>SAR324 cluster</taxon>
    </lineage>
</organism>
<dbReference type="Gene3D" id="2.60.200.20">
    <property type="match status" value="1"/>
</dbReference>
<dbReference type="CDD" id="cd00060">
    <property type="entry name" value="FHA"/>
    <property type="match status" value="1"/>
</dbReference>
<name>A0A432G4I7_9DELT</name>
<feature type="transmembrane region" description="Helical" evidence="1">
    <location>
        <begin position="69"/>
        <end position="91"/>
    </location>
</feature>
<feature type="transmembrane region" description="Helical" evidence="1">
    <location>
        <begin position="12"/>
        <end position="32"/>
    </location>
</feature>
<feature type="domain" description="FHA" evidence="2">
    <location>
        <begin position="247"/>
        <end position="296"/>
    </location>
</feature>